<dbReference type="InterPro" id="IPR007527">
    <property type="entry name" value="Znf_SWIM"/>
</dbReference>
<evidence type="ECO:0000313" key="4">
    <source>
        <dbReference type="EMBL" id="KAK0710955.1"/>
    </source>
</evidence>
<dbReference type="PROSITE" id="PS50966">
    <property type="entry name" value="ZF_SWIM"/>
    <property type="match status" value="1"/>
</dbReference>
<protein>
    <recommendedName>
        <fullName evidence="3">SWIM-type domain-containing protein</fullName>
    </recommendedName>
</protein>
<sequence>MLRSKAILSFYKLPHLQHAPCARPIATEREAGFAVPMLNFNGTHGNNEGPQPCAPSIGSLAPVRPSLSLSDLALSCSCEGLCFALDTATGLGLSRPCVHLLSLLFKIVLLDTAADSVLSRRLLSLSAVCCPPAALAKSRRAQGQGPVSTSHHHLKPPQKADARYGKPTFCLQVGSEVEAEWVPRSLDGSNSRCRASDCHHWLPVPLGQAYLHV</sequence>
<keyword evidence="1" id="KW-0863">Zinc-finger</keyword>
<organism evidence="4 5">
    <name type="scientific">Lasiosphaeris hirsuta</name>
    <dbReference type="NCBI Taxonomy" id="260670"/>
    <lineage>
        <taxon>Eukaryota</taxon>
        <taxon>Fungi</taxon>
        <taxon>Dikarya</taxon>
        <taxon>Ascomycota</taxon>
        <taxon>Pezizomycotina</taxon>
        <taxon>Sordariomycetes</taxon>
        <taxon>Sordariomycetidae</taxon>
        <taxon>Sordariales</taxon>
        <taxon>Lasiosphaeriaceae</taxon>
        <taxon>Lasiosphaeris</taxon>
    </lineage>
</organism>
<evidence type="ECO:0000259" key="3">
    <source>
        <dbReference type="PROSITE" id="PS50966"/>
    </source>
</evidence>
<name>A0AA40A804_9PEZI</name>
<feature type="domain" description="SWIM-type" evidence="3">
    <location>
        <begin position="61"/>
        <end position="108"/>
    </location>
</feature>
<keyword evidence="5" id="KW-1185">Reference proteome</keyword>
<accession>A0AA40A804</accession>
<keyword evidence="1" id="KW-0479">Metal-binding</keyword>
<feature type="region of interest" description="Disordered" evidence="2">
    <location>
        <begin position="141"/>
        <end position="161"/>
    </location>
</feature>
<proteinExistence type="predicted"/>
<reference evidence="4" key="1">
    <citation type="submission" date="2023-06" db="EMBL/GenBank/DDBJ databases">
        <title>Genome-scale phylogeny and comparative genomics of the fungal order Sordariales.</title>
        <authorList>
            <consortium name="Lawrence Berkeley National Laboratory"/>
            <person name="Hensen N."/>
            <person name="Bonometti L."/>
            <person name="Westerberg I."/>
            <person name="Brannstrom I.O."/>
            <person name="Guillou S."/>
            <person name="Cros-Aarteil S."/>
            <person name="Calhoun S."/>
            <person name="Haridas S."/>
            <person name="Kuo A."/>
            <person name="Mondo S."/>
            <person name="Pangilinan J."/>
            <person name="Riley R."/>
            <person name="Labutti K."/>
            <person name="Andreopoulos B."/>
            <person name="Lipzen A."/>
            <person name="Chen C."/>
            <person name="Yanf M."/>
            <person name="Daum C."/>
            <person name="Ng V."/>
            <person name="Clum A."/>
            <person name="Steindorff A."/>
            <person name="Ohm R."/>
            <person name="Martin F."/>
            <person name="Silar P."/>
            <person name="Natvig D."/>
            <person name="Lalanne C."/>
            <person name="Gautier V."/>
            <person name="Ament-Velasquez S.L."/>
            <person name="Kruys A."/>
            <person name="Hutchinson M.I."/>
            <person name="Powell A.J."/>
            <person name="Barry K."/>
            <person name="Miller A.N."/>
            <person name="Grigoriev I.V."/>
            <person name="Debuchy R."/>
            <person name="Gladieux P."/>
            <person name="Thoren M.H."/>
            <person name="Johannesson H."/>
        </authorList>
    </citation>
    <scope>NUCLEOTIDE SEQUENCE</scope>
    <source>
        <strain evidence="4">SMH4607-1</strain>
    </source>
</reference>
<evidence type="ECO:0000313" key="5">
    <source>
        <dbReference type="Proteomes" id="UP001172102"/>
    </source>
</evidence>
<evidence type="ECO:0000256" key="2">
    <source>
        <dbReference type="SAM" id="MobiDB-lite"/>
    </source>
</evidence>
<comment type="caution">
    <text evidence="4">The sequence shown here is derived from an EMBL/GenBank/DDBJ whole genome shotgun (WGS) entry which is preliminary data.</text>
</comment>
<dbReference type="Proteomes" id="UP001172102">
    <property type="component" value="Unassembled WGS sequence"/>
</dbReference>
<keyword evidence="1" id="KW-0862">Zinc</keyword>
<dbReference type="GO" id="GO:0008270">
    <property type="term" value="F:zinc ion binding"/>
    <property type="evidence" value="ECO:0007669"/>
    <property type="project" value="UniProtKB-KW"/>
</dbReference>
<gene>
    <name evidence="4" type="ORF">B0H67DRAFT_269908</name>
</gene>
<dbReference type="AlphaFoldDB" id="A0AA40A804"/>
<evidence type="ECO:0000256" key="1">
    <source>
        <dbReference type="PROSITE-ProRule" id="PRU00325"/>
    </source>
</evidence>
<dbReference type="EMBL" id="JAUKUA010000005">
    <property type="protein sequence ID" value="KAK0710955.1"/>
    <property type="molecule type" value="Genomic_DNA"/>
</dbReference>